<organism evidence="1">
    <name type="scientific">Amphimedon queenslandica</name>
    <name type="common">Sponge</name>
    <dbReference type="NCBI Taxonomy" id="400682"/>
    <lineage>
        <taxon>Eukaryota</taxon>
        <taxon>Metazoa</taxon>
        <taxon>Porifera</taxon>
        <taxon>Demospongiae</taxon>
        <taxon>Heteroscleromorpha</taxon>
        <taxon>Haplosclerida</taxon>
        <taxon>Niphatidae</taxon>
        <taxon>Amphimedon</taxon>
    </lineage>
</organism>
<proteinExistence type="predicted"/>
<dbReference type="AlphaFoldDB" id="A0A1X7TIR9"/>
<dbReference type="InParanoid" id="A0A1X7TIR9"/>
<accession>A0A1X7TIR9</accession>
<name>A0A1X7TIR9_AMPQE</name>
<dbReference type="EnsemblMetazoa" id="Aqu2.1.14724_001">
    <property type="protein sequence ID" value="Aqu2.1.14724_001"/>
    <property type="gene ID" value="Aqu2.1.14724"/>
</dbReference>
<evidence type="ECO:0000313" key="1">
    <source>
        <dbReference type="EnsemblMetazoa" id="Aqu2.1.14724_001"/>
    </source>
</evidence>
<sequence length="65" mass="7724">MDFFVNNVKQVLKFPPVSIEEAPNKITRSEAKWNSVILPYLANNNENREQEREEQNKKLSFLFCH</sequence>
<protein>
    <submittedName>
        <fullName evidence="1">Uncharacterized protein</fullName>
    </submittedName>
</protein>
<reference evidence="1" key="1">
    <citation type="submission" date="2017-05" db="UniProtKB">
        <authorList>
            <consortium name="EnsemblMetazoa"/>
        </authorList>
    </citation>
    <scope>IDENTIFICATION</scope>
</reference>